<dbReference type="InterPro" id="IPR008999">
    <property type="entry name" value="Actin-crosslinking"/>
</dbReference>
<protein>
    <submittedName>
        <fullName evidence="2">OLC1v1009463C1</fullName>
    </submittedName>
</protein>
<feature type="domain" description="DUF569" evidence="1">
    <location>
        <begin position="7"/>
        <end position="151"/>
    </location>
</feature>
<dbReference type="CDD" id="cd23340">
    <property type="entry name" value="beta-trefoil_FSCN_ACP-like"/>
    <property type="match status" value="1"/>
</dbReference>
<proteinExistence type="predicted"/>
<dbReference type="InterPro" id="IPR007679">
    <property type="entry name" value="DUF569"/>
</dbReference>
<gene>
    <name evidence="2" type="ORF">OLC1_LOCUS17469</name>
</gene>
<reference evidence="2" key="1">
    <citation type="submission" date="2023-03" db="EMBL/GenBank/DDBJ databases">
        <authorList>
            <person name="Julca I."/>
        </authorList>
    </citation>
    <scope>NUCLEOTIDE SEQUENCE</scope>
</reference>
<evidence type="ECO:0000313" key="2">
    <source>
        <dbReference type="EMBL" id="CAI9109613.1"/>
    </source>
</evidence>
<dbReference type="Gene3D" id="2.80.10.50">
    <property type="match status" value="1"/>
</dbReference>
<dbReference type="Pfam" id="PF04601">
    <property type="entry name" value="DUF569"/>
    <property type="match status" value="1"/>
</dbReference>
<dbReference type="SUPFAM" id="SSF50405">
    <property type="entry name" value="Actin-crosslinking proteins"/>
    <property type="match status" value="1"/>
</dbReference>
<name>A0AAV1DNZ4_OLDCO</name>
<dbReference type="EMBL" id="OX459123">
    <property type="protein sequence ID" value="CAI9109613.1"/>
    <property type="molecule type" value="Genomic_DNA"/>
</dbReference>
<evidence type="ECO:0000313" key="3">
    <source>
        <dbReference type="Proteomes" id="UP001161247"/>
    </source>
</evidence>
<accession>A0AAV1DNZ4</accession>
<dbReference type="PANTHER" id="PTHR31205">
    <property type="entry name" value="ACTIN CROSS-LINKING PROTEIN (DUF569)"/>
    <property type="match status" value="1"/>
</dbReference>
<organism evidence="2 3">
    <name type="scientific">Oldenlandia corymbosa var. corymbosa</name>
    <dbReference type="NCBI Taxonomy" id="529605"/>
    <lineage>
        <taxon>Eukaryota</taxon>
        <taxon>Viridiplantae</taxon>
        <taxon>Streptophyta</taxon>
        <taxon>Embryophyta</taxon>
        <taxon>Tracheophyta</taxon>
        <taxon>Spermatophyta</taxon>
        <taxon>Magnoliopsida</taxon>
        <taxon>eudicotyledons</taxon>
        <taxon>Gunneridae</taxon>
        <taxon>Pentapetalae</taxon>
        <taxon>asterids</taxon>
        <taxon>lamiids</taxon>
        <taxon>Gentianales</taxon>
        <taxon>Rubiaceae</taxon>
        <taxon>Rubioideae</taxon>
        <taxon>Spermacoceae</taxon>
        <taxon>Hedyotis-Oldenlandia complex</taxon>
        <taxon>Oldenlandia</taxon>
    </lineage>
</organism>
<sequence>MQLALAMEIITGAKIRLRTRKNKYLTAGSDKESVRLERDGSAKQAVWTVEFVDGKSSIRIKSIYGKYLTATNEPLIPKAKGHKVLQTLPERLNSSTEWEMESDDTFGKDKLLRFKTHYGQYLRPYGGLPPFRNKVGHDVPCRTQTEDKIQWELEILETGDR</sequence>
<dbReference type="AlphaFoldDB" id="A0AAV1DNZ4"/>
<dbReference type="PANTHER" id="PTHR31205:SF32">
    <property type="entry name" value="DUF569 DOMAIN-CONTAINING PROTEIN"/>
    <property type="match status" value="1"/>
</dbReference>
<keyword evidence="3" id="KW-1185">Reference proteome</keyword>
<evidence type="ECO:0000259" key="1">
    <source>
        <dbReference type="Pfam" id="PF04601"/>
    </source>
</evidence>
<dbReference type="Proteomes" id="UP001161247">
    <property type="component" value="Chromosome 6"/>
</dbReference>